<dbReference type="GO" id="GO:0006355">
    <property type="term" value="P:regulation of DNA-templated transcription"/>
    <property type="evidence" value="ECO:0007669"/>
    <property type="project" value="InterPro"/>
</dbReference>
<organism evidence="1 2">
    <name type="scientific">Planktothrix agardhii (strain NIVA-CYA 126/8)</name>
    <dbReference type="NCBI Taxonomy" id="388467"/>
    <lineage>
        <taxon>Bacteria</taxon>
        <taxon>Bacillati</taxon>
        <taxon>Cyanobacteriota</taxon>
        <taxon>Cyanophyceae</taxon>
        <taxon>Oscillatoriophycideae</taxon>
        <taxon>Oscillatoriales</taxon>
        <taxon>Microcoleaceae</taxon>
        <taxon>Planktothrix</taxon>
    </lineage>
</organism>
<gene>
    <name evidence="1" type="ORF">A19Y_1972</name>
</gene>
<evidence type="ECO:0000313" key="1">
    <source>
        <dbReference type="EMBL" id="KEI66944.1"/>
    </source>
</evidence>
<sequence>MAKLQIENLPDELYSQIEFLASEKNFTLNEAVIHLLTQSLSFEPDKVMINRTQENQPMLAILQRIRNRPRVNPRDFGLTDSTILIQEDRNR</sequence>
<dbReference type="PATRIC" id="fig|388467.6.peg.1916"/>
<dbReference type="EMBL" id="CM002803">
    <property type="protein sequence ID" value="KEI66944.1"/>
    <property type="molecule type" value="Genomic_DNA"/>
</dbReference>
<accession>A0A073CF72</accession>
<dbReference type="HOGENOM" id="CLU_163303_0_0_3"/>
<dbReference type="RefSeq" id="WP_227350525.1">
    <property type="nucleotide sequence ID" value="NZ_CM002803.1"/>
</dbReference>
<evidence type="ECO:0008006" key="3">
    <source>
        <dbReference type="Google" id="ProtNLM"/>
    </source>
</evidence>
<name>A0A073CF72_PLAA1</name>
<dbReference type="SUPFAM" id="SSF47598">
    <property type="entry name" value="Ribbon-helix-helix"/>
    <property type="match status" value="1"/>
</dbReference>
<protein>
    <recommendedName>
        <fullName evidence="3">Arc-like DNA binding domain-containing protein</fullName>
    </recommendedName>
</protein>
<dbReference type="InterPro" id="IPR010985">
    <property type="entry name" value="Ribbon_hlx_hlx"/>
</dbReference>
<dbReference type="eggNOG" id="COG4691">
    <property type="taxonomic scope" value="Bacteria"/>
</dbReference>
<evidence type="ECO:0000313" key="2">
    <source>
        <dbReference type="Proteomes" id="UP000027395"/>
    </source>
</evidence>
<keyword evidence="2" id="KW-1185">Reference proteome</keyword>
<dbReference type="AlphaFoldDB" id="A0A073CF72"/>
<reference evidence="1 2" key="1">
    <citation type="journal article" date="2014" name="Appl. Environ. Microbiol.">
        <title>Elucidation of insertion elements encoded on plasmids and in vitro construction of shuttle vectors from the toxic cyanobacterium Planktothrix.</title>
        <authorList>
            <person name="Christiansen G."/>
            <person name="Goesmann A."/>
            <person name="Kurmayer R."/>
        </authorList>
    </citation>
    <scope>NUCLEOTIDE SEQUENCE [LARGE SCALE GENOMIC DNA]</scope>
    <source>
        <strain evidence="1 2">NIVA-CYA 126/8</strain>
    </source>
</reference>
<dbReference type="Proteomes" id="UP000027395">
    <property type="component" value="Chromosome"/>
</dbReference>
<dbReference type="STRING" id="388467.A19Y_1972"/>
<proteinExistence type="predicted"/>